<feature type="compositionally biased region" description="Polar residues" evidence="1">
    <location>
        <begin position="1"/>
        <end position="15"/>
    </location>
</feature>
<reference evidence="4 5" key="1">
    <citation type="submission" date="2020-08" db="EMBL/GenBank/DDBJ databases">
        <title>Sequencing the genomes of 1000 actinobacteria strains.</title>
        <authorList>
            <person name="Klenk H.-P."/>
        </authorList>
    </citation>
    <scope>NUCLEOTIDE SEQUENCE [LARGE SCALE GENOMIC DNA]</scope>
    <source>
        <strain evidence="4 5">DSM 16678</strain>
    </source>
</reference>
<feature type="transmembrane region" description="Helical" evidence="2">
    <location>
        <begin position="187"/>
        <end position="211"/>
    </location>
</feature>
<evidence type="ECO:0000259" key="3">
    <source>
        <dbReference type="PROSITE" id="PS50850"/>
    </source>
</evidence>
<dbReference type="Proteomes" id="UP000580718">
    <property type="component" value="Unassembled WGS sequence"/>
</dbReference>
<feature type="transmembrane region" description="Helical" evidence="2">
    <location>
        <begin position="107"/>
        <end position="131"/>
    </location>
</feature>
<dbReference type="RefSeq" id="WP_246405489.1">
    <property type="nucleotide sequence ID" value="NZ_JACIBU010000001.1"/>
</dbReference>
<dbReference type="GO" id="GO:0022857">
    <property type="term" value="F:transmembrane transporter activity"/>
    <property type="evidence" value="ECO:0007669"/>
    <property type="project" value="InterPro"/>
</dbReference>
<evidence type="ECO:0000313" key="4">
    <source>
        <dbReference type="EMBL" id="MBB3677144.1"/>
    </source>
</evidence>
<dbReference type="PROSITE" id="PS50850">
    <property type="entry name" value="MFS"/>
    <property type="match status" value="1"/>
</dbReference>
<dbReference type="EMBL" id="JACIBU010000001">
    <property type="protein sequence ID" value="MBB3677144.1"/>
    <property type="molecule type" value="Genomic_DNA"/>
</dbReference>
<gene>
    <name evidence="4" type="ORF">FHX36_002879</name>
</gene>
<feature type="region of interest" description="Disordered" evidence="1">
    <location>
        <begin position="1"/>
        <end position="89"/>
    </location>
</feature>
<dbReference type="InterPro" id="IPR020846">
    <property type="entry name" value="MFS_dom"/>
</dbReference>
<dbReference type="AlphaFoldDB" id="A0A839Y9X5"/>
<feature type="compositionally biased region" description="Low complexity" evidence="1">
    <location>
        <begin position="49"/>
        <end position="73"/>
    </location>
</feature>
<feature type="transmembrane region" description="Helical" evidence="2">
    <location>
        <begin position="231"/>
        <end position="254"/>
    </location>
</feature>
<keyword evidence="2" id="KW-0812">Transmembrane</keyword>
<evidence type="ECO:0000313" key="5">
    <source>
        <dbReference type="Proteomes" id="UP000580718"/>
    </source>
</evidence>
<accession>A0A839Y9X5</accession>
<organism evidence="4 5">
    <name type="scientific">Modestobacter versicolor</name>
    <dbReference type="NCBI Taxonomy" id="429133"/>
    <lineage>
        <taxon>Bacteria</taxon>
        <taxon>Bacillati</taxon>
        <taxon>Actinomycetota</taxon>
        <taxon>Actinomycetes</taxon>
        <taxon>Geodermatophilales</taxon>
        <taxon>Geodermatophilaceae</taxon>
        <taxon>Modestobacter</taxon>
    </lineage>
</organism>
<comment type="caution">
    <text evidence="4">The sequence shown here is derived from an EMBL/GenBank/DDBJ whole genome shotgun (WGS) entry which is preliminary data.</text>
</comment>
<feature type="compositionally biased region" description="Basic and acidic residues" evidence="1">
    <location>
        <begin position="75"/>
        <end position="87"/>
    </location>
</feature>
<evidence type="ECO:0000256" key="1">
    <source>
        <dbReference type="SAM" id="MobiDB-lite"/>
    </source>
</evidence>
<name>A0A839Y9X5_9ACTN</name>
<feature type="compositionally biased region" description="Low complexity" evidence="1">
    <location>
        <begin position="16"/>
        <end position="31"/>
    </location>
</feature>
<sequence length="270" mass="27203">MAAHSDSSSDPTQAIGSTGAGAHAATGTPRTDTVRTDAPRAEAPAADYTPVDRTPTTPATTVPPAAPAGAALDPDTDRHRGMGRGERQQVVAAQKERFGGVSWGSAFFGWLSANGMAVILIALLSAGGLAFGLSESVDSPEQAADSATSGIGLGAGIALLVALFLAYLAGGYVAGRMARFDGVKQGIAVWVIGLVVVILLALAGLVFGSQYNVLAELDLPRIPVDEGTATTAGIISLVAVLVATLVGAVLGGSLGARYHRKVDRVGFDAV</sequence>
<protein>
    <recommendedName>
        <fullName evidence="3">Major facilitator superfamily (MFS) profile domain-containing protein</fullName>
    </recommendedName>
</protein>
<keyword evidence="2" id="KW-0472">Membrane</keyword>
<feature type="transmembrane region" description="Helical" evidence="2">
    <location>
        <begin position="151"/>
        <end position="175"/>
    </location>
</feature>
<keyword evidence="2" id="KW-1133">Transmembrane helix</keyword>
<feature type="domain" description="Major facilitator superfamily (MFS) profile" evidence="3">
    <location>
        <begin position="196"/>
        <end position="270"/>
    </location>
</feature>
<proteinExistence type="predicted"/>
<evidence type="ECO:0000256" key="2">
    <source>
        <dbReference type="SAM" id="Phobius"/>
    </source>
</evidence>